<evidence type="ECO:0000313" key="6">
    <source>
        <dbReference type="Proteomes" id="UP001164286"/>
    </source>
</evidence>
<name>A0AA38LXA1_9TREE</name>
<dbReference type="GO" id="GO:0016887">
    <property type="term" value="F:ATP hydrolysis activity"/>
    <property type="evidence" value="ECO:0007669"/>
    <property type="project" value="InterPro"/>
</dbReference>
<dbReference type="Proteomes" id="UP001164286">
    <property type="component" value="Unassembled WGS sequence"/>
</dbReference>
<reference evidence="5" key="1">
    <citation type="journal article" date="2022" name="G3 (Bethesda)">
        <title>High quality genome of the basidiomycete yeast Dioszegia hungarica PDD-24b-2 isolated from cloud water.</title>
        <authorList>
            <person name="Jarrige D."/>
            <person name="Haridas S."/>
            <person name="Bleykasten-Grosshans C."/>
            <person name="Joly M."/>
            <person name="Nadalig T."/>
            <person name="Sancelme M."/>
            <person name="Vuilleumier S."/>
            <person name="Grigoriev I.V."/>
            <person name="Amato P."/>
            <person name="Bringel F."/>
        </authorList>
    </citation>
    <scope>NUCLEOTIDE SEQUENCE</scope>
    <source>
        <strain evidence="5">PDD-24b-2</strain>
    </source>
</reference>
<dbReference type="InterPro" id="IPR027417">
    <property type="entry name" value="P-loop_NTPase"/>
</dbReference>
<dbReference type="AlphaFoldDB" id="A0AA38LXA1"/>
<feature type="domain" description="AAA+ ATPase" evidence="4">
    <location>
        <begin position="151"/>
        <end position="297"/>
    </location>
</feature>
<organism evidence="5 6">
    <name type="scientific">Dioszegia hungarica</name>
    <dbReference type="NCBI Taxonomy" id="4972"/>
    <lineage>
        <taxon>Eukaryota</taxon>
        <taxon>Fungi</taxon>
        <taxon>Dikarya</taxon>
        <taxon>Basidiomycota</taxon>
        <taxon>Agaricomycotina</taxon>
        <taxon>Tremellomycetes</taxon>
        <taxon>Tremellales</taxon>
        <taxon>Bulleribasidiaceae</taxon>
        <taxon>Dioszegia</taxon>
    </lineage>
</organism>
<dbReference type="GeneID" id="77727724"/>
<dbReference type="GO" id="GO:0005739">
    <property type="term" value="C:mitochondrion"/>
    <property type="evidence" value="ECO:0007669"/>
    <property type="project" value="TreeGrafter"/>
</dbReference>
<dbReference type="PANTHER" id="PTHR12169">
    <property type="entry name" value="ATPASE N2B"/>
    <property type="match status" value="1"/>
</dbReference>
<evidence type="ECO:0000256" key="1">
    <source>
        <dbReference type="ARBA" id="ARBA00010322"/>
    </source>
</evidence>
<dbReference type="Gene3D" id="3.40.50.300">
    <property type="entry name" value="P-loop containing nucleotide triphosphate hydrolases"/>
    <property type="match status" value="1"/>
</dbReference>
<keyword evidence="6" id="KW-1185">Reference proteome</keyword>
<protein>
    <submittedName>
        <fullName evidence="5">AFG1-like ATPase-domain-containing protein</fullName>
    </submittedName>
</protein>
<dbReference type="GO" id="GO:0005524">
    <property type="term" value="F:ATP binding"/>
    <property type="evidence" value="ECO:0007669"/>
    <property type="project" value="UniProtKB-KW"/>
</dbReference>
<accession>A0AA38LXA1</accession>
<sequence>MMVGSSVASGSRTAARVARPLFRARIAPVAVPLLPRLPGYVPRLLHTSPLRRDAATSTGTAPLSGALAANDKGSFKDPVTRYEHLVSTGILKADDHQRSIIQHLQKLHSRLLTYDPGPMPPQPTEVTPSFFGKFFSRQPVVPDPTIHIDSVPNGLYLHGSVGTGKTMLMDLFHSTLPPHFRGKGTGETGEYGSTRIHFHSFMMDVLQRQHTVKSRYEAAGMGQRDAMPEVARSLAAEGRVLCFDEFQVTDIVTAMILRQLLERLMGFGVVCIMTSNRHPDELYINGIQRQSFIPAIELIKHRFGVVDLNSPTDYRKIPRALSKVYFDPLTPGVDAELSKLFDALTKSDPISTNVVSNRKLPIWGRTLTVPESSGSVARFKFSDLCDAPLSAADYLQVAGTFPTIFVQDVPRLGLGERDQARRFITFIDACYENKTKLFISSEVPIHQVFSDDKSKNAGDDAHMRAIMDDLGLSAETVGASSLFSGDEEMFAFARCVSRLSQMGYVFLSEMGVQDQLLMLDSTKEWAEGMQ</sequence>
<gene>
    <name evidence="5" type="ORF">MKK02DRAFT_32509</name>
</gene>
<dbReference type="EMBL" id="JAKWFO010000004">
    <property type="protein sequence ID" value="KAI9637724.1"/>
    <property type="molecule type" value="Genomic_DNA"/>
</dbReference>
<proteinExistence type="inferred from homology"/>
<comment type="similarity">
    <text evidence="1">Belongs to the AFG1 ATPase family.</text>
</comment>
<evidence type="ECO:0000256" key="2">
    <source>
        <dbReference type="ARBA" id="ARBA00022741"/>
    </source>
</evidence>
<comment type="caution">
    <text evidence="5">The sequence shown here is derived from an EMBL/GenBank/DDBJ whole genome shotgun (WGS) entry which is preliminary data.</text>
</comment>
<dbReference type="NCBIfam" id="NF040713">
    <property type="entry name" value="ZapE"/>
    <property type="match status" value="1"/>
</dbReference>
<dbReference type="InterPro" id="IPR003593">
    <property type="entry name" value="AAA+_ATPase"/>
</dbReference>
<evidence type="ECO:0000256" key="3">
    <source>
        <dbReference type="ARBA" id="ARBA00022840"/>
    </source>
</evidence>
<evidence type="ECO:0000313" key="5">
    <source>
        <dbReference type="EMBL" id="KAI9637724.1"/>
    </source>
</evidence>
<dbReference type="RefSeq" id="XP_052947501.1">
    <property type="nucleotide sequence ID" value="XM_053088519.1"/>
</dbReference>
<keyword evidence="3" id="KW-0067">ATP-binding</keyword>
<dbReference type="SUPFAM" id="SSF52540">
    <property type="entry name" value="P-loop containing nucleoside triphosphate hydrolases"/>
    <property type="match status" value="1"/>
</dbReference>
<dbReference type="GO" id="GO:0006515">
    <property type="term" value="P:protein quality control for misfolded or incompletely synthesized proteins"/>
    <property type="evidence" value="ECO:0007669"/>
    <property type="project" value="TreeGrafter"/>
</dbReference>
<evidence type="ECO:0000259" key="4">
    <source>
        <dbReference type="SMART" id="SM00382"/>
    </source>
</evidence>
<dbReference type="PANTHER" id="PTHR12169:SF6">
    <property type="entry name" value="AFG1-LIKE ATPASE"/>
    <property type="match status" value="1"/>
</dbReference>
<keyword evidence="2" id="KW-0547">Nucleotide-binding</keyword>
<dbReference type="SMART" id="SM00382">
    <property type="entry name" value="AAA"/>
    <property type="match status" value="1"/>
</dbReference>
<dbReference type="InterPro" id="IPR005654">
    <property type="entry name" value="ATPase_AFG1-like"/>
</dbReference>
<dbReference type="Pfam" id="PF03969">
    <property type="entry name" value="AFG1_ATPase"/>
    <property type="match status" value="1"/>
</dbReference>